<dbReference type="RefSeq" id="WP_042687400.1">
    <property type="nucleotide sequence ID" value="NZ_DUIH01000011.1"/>
</dbReference>
<dbReference type="EMBL" id="DUIH01000011">
    <property type="protein sequence ID" value="HIH69616.1"/>
    <property type="molecule type" value="Genomic_DNA"/>
</dbReference>
<dbReference type="Proteomes" id="UP000600363">
    <property type="component" value="Unassembled WGS sequence"/>
</dbReference>
<comment type="caution">
    <text evidence="1">The sequence shown here is derived from an EMBL/GenBank/DDBJ whole genome shotgun (WGS) entry which is preliminary data.</text>
</comment>
<proteinExistence type="predicted"/>
<protein>
    <submittedName>
        <fullName evidence="1">Uncharacterized protein</fullName>
    </submittedName>
</protein>
<name>A0A832VMT3_9EURY</name>
<reference evidence="1" key="1">
    <citation type="journal article" date="2020" name="bioRxiv">
        <title>A rank-normalized archaeal taxonomy based on genome phylogeny resolves widespread incomplete and uneven classifications.</title>
        <authorList>
            <person name="Rinke C."/>
            <person name="Chuvochina M."/>
            <person name="Mussig A.J."/>
            <person name="Chaumeil P.-A."/>
            <person name="Waite D.W."/>
            <person name="Whitman W.B."/>
            <person name="Parks D.H."/>
            <person name="Hugenholtz P."/>
        </authorList>
    </citation>
    <scope>NUCLEOTIDE SEQUENCE</scope>
    <source>
        <strain evidence="1">UBA12518</strain>
    </source>
</reference>
<evidence type="ECO:0000313" key="1">
    <source>
        <dbReference type="EMBL" id="HIH69616.1"/>
    </source>
</evidence>
<evidence type="ECO:0000313" key="2">
    <source>
        <dbReference type="Proteomes" id="UP000600363"/>
    </source>
</evidence>
<organism evidence="1 2">
    <name type="scientific">Methermicoccus shengliensis</name>
    <dbReference type="NCBI Taxonomy" id="660064"/>
    <lineage>
        <taxon>Archaea</taxon>
        <taxon>Methanobacteriati</taxon>
        <taxon>Methanobacteriota</taxon>
        <taxon>Stenosarchaea group</taxon>
        <taxon>Methanomicrobia</taxon>
        <taxon>Methanosarcinales</taxon>
        <taxon>Methermicoccaceae</taxon>
        <taxon>Methermicoccus</taxon>
    </lineage>
</organism>
<dbReference type="AlphaFoldDB" id="A0A832VMT3"/>
<gene>
    <name evidence="1" type="ORF">HA299_03215</name>
</gene>
<sequence length="80" mass="9031">MMEKNTRVEKTESPAERLLLGGLIVFVKKLKGQHNRFRIGLGDVKERHENKRGAAQHSREMQKLIFLSGNGCAADLLILC</sequence>
<accession>A0A832VMT3</accession>